<keyword evidence="9" id="KW-0325">Glycoprotein</keyword>
<dbReference type="SUPFAM" id="SSF52058">
    <property type="entry name" value="L domain-like"/>
    <property type="match status" value="1"/>
</dbReference>
<keyword evidence="12" id="KW-1185">Reference proteome</keyword>
<proteinExistence type="predicted"/>
<dbReference type="AlphaFoldDB" id="A0AAW1WPJ5"/>
<keyword evidence="3" id="KW-0812">Transmembrane</keyword>
<evidence type="ECO:0000256" key="7">
    <source>
        <dbReference type="ARBA" id="ARBA00023136"/>
    </source>
</evidence>
<protein>
    <submittedName>
        <fullName evidence="11">Uncharacterized protein</fullName>
    </submittedName>
</protein>
<dbReference type="Pfam" id="PF00560">
    <property type="entry name" value="LRR_1"/>
    <property type="match status" value="1"/>
</dbReference>
<dbReference type="GO" id="GO:0016020">
    <property type="term" value="C:membrane"/>
    <property type="evidence" value="ECO:0007669"/>
    <property type="project" value="UniProtKB-SubCell"/>
</dbReference>
<keyword evidence="4 10" id="KW-0732">Signal</keyword>
<dbReference type="InterPro" id="IPR001611">
    <property type="entry name" value="Leu-rich_rpt"/>
</dbReference>
<keyword evidence="7" id="KW-0472">Membrane</keyword>
<accession>A0AAW1WPJ5</accession>
<dbReference type="InterPro" id="IPR032675">
    <property type="entry name" value="LRR_dom_sf"/>
</dbReference>
<evidence type="ECO:0000313" key="11">
    <source>
        <dbReference type="EMBL" id="KAK9925498.1"/>
    </source>
</evidence>
<feature type="signal peptide" evidence="10">
    <location>
        <begin position="1"/>
        <end position="24"/>
    </location>
</feature>
<feature type="chain" id="PRO_5043340491" evidence="10">
    <location>
        <begin position="25"/>
        <end position="133"/>
    </location>
</feature>
<evidence type="ECO:0000256" key="10">
    <source>
        <dbReference type="SAM" id="SignalP"/>
    </source>
</evidence>
<evidence type="ECO:0000256" key="4">
    <source>
        <dbReference type="ARBA" id="ARBA00022729"/>
    </source>
</evidence>
<gene>
    <name evidence="11" type="ORF">M0R45_033820</name>
</gene>
<evidence type="ECO:0000256" key="5">
    <source>
        <dbReference type="ARBA" id="ARBA00022737"/>
    </source>
</evidence>
<reference evidence="11 12" key="1">
    <citation type="journal article" date="2023" name="G3 (Bethesda)">
        <title>A chromosome-length genome assembly and annotation of blackberry (Rubus argutus, cv. 'Hillquist').</title>
        <authorList>
            <person name="Bruna T."/>
            <person name="Aryal R."/>
            <person name="Dudchenko O."/>
            <person name="Sargent D.J."/>
            <person name="Mead D."/>
            <person name="Buti M."/>
            <person name="Cavallini A."/>
            <person name="Hytonen T."/>
            <person name="Andres J."/>
            <person name="Pham M."/>
            <person name="Weisz D."/>
            <person name="Mascagni F."/>
            <person name="Usai G."/>
            <person name="Natali L."/>
            <person name="Bassil N."/>
            <person name="Fernandez G.E."/>
            <person name="Lomsadze A."/>
            <person name="Armour M."/>
            <person name="Olukolu B."/>
            <person name="Poorten T."/>
            <person name="Britton C."/>
            <person name="Davik J."/>
            <person name="Ashrafi H."/>
            <person name="Aiden E.L."/>
            <person name="Borodovsky M."/>
            <person name="Worthington M."/>
        </authorList>
    </citation>
    <scope>NUCLEOTIDE SEQUENCE [LARGE SCALE GENOMIC DNA]</scope>
    <source>
        <strain evidence="11">PI 553951</strain>
    </source>
</reference>
<comment type="caution">
    <text evidence="11">The sequence shown here is derived from an EMBL/GenBank/DDBJ whole genome shotgun (WGS) entry which is preliminary data.</text>
</comment>
<comment type="subcellular location">
    <subcellularLocation>
        <location evidence="1">Membrane</location>
        <topology evidence="1">Single-pass type I membrane protein</topology>
    </subcellularLocation>
</comment>
<evidence type="ECO:0000313" key="12">
    <source>
        <dbReference type="Proteomes" id="UP001457282"/>
    </source>
</evidence>
<evidence type="ECO:0000256" key="1">
    <source>
        <dbReference type="ARBA" id="ARBA00004479"/>
    </source>
</evidence>
<keyword evidence="5" id="KW-0677">Repeat</keyword>
<evidence type="ECO:0000256" key="8">
    <source>
        <dbReference type="ARBA" id="ARBA00023170"/>
    </source>
</evidence>
<dbReference type="EMBL" id="JBEDUW010000006">
    <property type="protein sequence ID" value="KAK9925498.1"/>
    <property type="molecule type" value="Genomic_DNA"/>
</dbReference>
<evidence type="ECO:0000256" key="2">
    <source>
        <dbReference type="ARBA" id="ARBA00022614"/>
    </source>
</evidence>
<keyword evidence="6" id="KW-1133">Transmembrane helix</keyword>
<sequence>MGCTTPSILLLSLILLSATLYLDTVTLGFCNAAPNVGCMDQLDVAYNELSGRVPNSLRFIYPATVDLSSNLFEGPLPLWSSNVTSLDLRSNQFSGPIPDNFGHFLDKMKYALIDFASAIGKHLQKISNGTEES</sequence>
<dbReference type="Proteomes" id="UP001457282">
    <property type="component" value="Unassembled WGS sequence"/>
</dbReference>
<evidence type="ECO:0000256" key="6">
    <source>
        <dbReference type="ARBA" id="ARBA00022989"/>
    </source>
</evidence>
<dbReference type="PANTHER" id="PTHR27000">
    <property type="entry name" value="LEUCINE-RICH REPEAT RECEPTOR-LIKE PROTEIN KINASE FAMILY PROTEIN-RELATED"/>
    <property type="match status" value="1"/>
</dbReference>
<evidence type="ECO:0000256" key="3">
    <source>
        <dbReference type="ARBA" id="ARBA00022692"/>
    </source>
</evidence>
<name>A0AAW1WPJ5_RUBAR</name>
<organism evidence="11 12">
    <name type="scientific">Rubus argutus</name>
    <name type="common">Southern blackberry</name>
    <dbReference type="NCBI Taxonomy" id="59490"/>
    <lineage>
        <taxon>Eukaryota</taxon>
        <taxon>Viridiplantae</taxon>
        <taxon>Streptophyta</taxon>
        <taxon>Embryophyta</taxon>
        <taxon>Tracheophyta</taxon>
        <taxon>Spermatophyta</taxon>
        <taxon>Magnoliopsida</taxon>
        <taxon>eudicotyledons</taxon>
        <taxon>Gunneridae</taxon>
        <taxon>Pentapetalae</taxon>
        <taxon>rosids</taxon>
        <taxon>fabids</taxon>
        <taxon>Rosales</taxon>
        <taxon>Rosaceae</taxon>
        <taxon>Rosoideae</taxon>
        <taxon>Rosoideae incertae sedis</taxon>
        <taxon>Rubus</taxon>
    </lineage>
</organism>
<keyword evidence="8" id="KW-0675">Receptor</keyword>
<evidence type="ECO:0000256" key="9">
    <source>
        <dbReference type="ARBA" id="ARBA00023180"/>
    </source>
</evidence>
<dbReference type="Gene3D" id="3.80.10.10">
    <property type="entry name" value="Ribonuclease Inhibitor"/>
    <property type="match status" value="1"/>
</dbReference>
<keyword evidence="2" id="KW-0433">Leucine-rich repeat</keyword>
<dbReference type="PANTHER" id="PTHR27000:SF642">
    <property type="entry name" value="INACTIVE LEUCINE-RICH REPEAT RECEPTOR KINASE XIAO-RELATED"/>
    <property type="match status" value="1"/>
</dbReference>